<gene>
    <name evidence="5" type="ORF">A3D26_00600</name>
</gene>
<evidence type="ECO:0000313" key="6">
    <source>
        <dbReference type="Proteomes" id="UP000178319"/>
    </source>
</evidence>
<dbReference type="EMBL" id="MHBZ01000007">
    <property type="protein sequence ID" value="OGY12009.1"/>
    <property type="molecule type" value="Genomic_DNA"/>
</dbReference>
<dbReference type="PANTHER" id="PTHR43685">
    <property type="entry name" value="GLYCOSYLTRANSFERASE"/>
    <property type="match status" value="1"/>
</dbReference>
<dbReference type="PANTHER" id="PTHR43685:SF5">
    <property type="entry name" value="GLYCOSYLTRANSFERASE EPSE-RELATED"/>
    <property type="match status" value="1"/>
</dbReference>
<dbReference type="AlphaFoldDB" id="A0A1G1V9B7"/>
<reference evidence="5 6" key="1">
    <citation type="journal article" date="2016" name="Nat. Commun.">
        <title>Thousands of microbial genomes shed light on interconnected biogeochemical processes in an aquifer system.</title>
        <authorList>
            <person name="Anantharaman K."/>
            <person name="Brown C.T."/>
            <person name="Hug L.A."/>
            <person name="Sharon I."/>
            <person name="Castelle C.J."/>
            <person name="Probst A.J."/>
            <person name="Thomas B.C."/>
            <person name="Singh A."/>
            <person name="Wilkins M.J."/>
            <person name="Karaoz U."/>
            <person name="Brodie E.L."/>
            <person name="Williams K.H."/>
            <person name="Hubbard S.S."/>
            <person name="Banfield J.F."/>
        </authorList>
    </citation>
    <scope>NUCLEOTIDE SEQUENCE [LARGE SCALE GENOMIC DNA]</scope>
</reference>
<evidence type="ECO:0000256" key="3">
    <source>
        <dbReference type="ARBA" id="ARBA00022679"/>
    </source>
</evidence>
<organism evidence="5 6">
    <name type="scientific">Candidatus Blackburnbacteria bacterium RIFCSPHIGHO2_02_FULL_44_20</name>
    <dbReference type="NCBI Taxonomy" id="1797516"/>
    <lineage>
        <taxon>Bacteria</taxon>
        <taxon>Candidatus Blackburniibacteriota</taxon>
    </lineage>
</organism>
<accession>A0A1G1V9B7</accession>
<dbReference type="Pfam" id="PF00535">
    <property type="entry name" value="Glycos_transf_2"/>
    <property type="match status" value="1"/>
</dbReference>
<name>A0A1G1V9B7_9BACT</name>
<evidence type="ECO:0000259" key="4">
    <source>
        <dbReference type="Pfam" id="PF00535"/>
    </source>
</evidence>
<sequence>MSKVKISVLMPVYNGEKYLDEAITSILSQTFKDFEFVIVDDCSTDGSWKIIQKYAQQDRRIVSKRNGENLRTTKTLNEGLRITRGKYIARMDADDWSYPDRLEKQYEFMEKHPEVGVSGGAIEICNKDLKVLNVRKYPLADSEARKIIFRYSPFAHPATIWRKSDVEKVGGYNERIPLSQDLDLYFRIGNVCKFANMSAILLKLRTHNDSSSIIKGKYQEQFALYTRIKAFLEIGGYEMTTTDKLYNFLQMVSMVIIPPKIKFWLFNLLRRII</sequence>
<comment type="similarity">
    <text evidence="1">Belongs to the glycosyltransferase 2 family.</text>
</comment>
<dbReference type="GO" id="GO:0016757">
    <property type="term" value="F:glycosyltransferase activity"/>
    <property type="evidence" value="ECO:0007669"/>
    <property type="project" value="UniProtKB-KW"/>
</dbReference>
<dbReference type="SUPFAM" id="SSF53448">
    <property type="entry name" value="Nucleotide-diphospho-sugar transferases"/>
    <property type="match status" value="1"/>
</dbReference>
<evidence type="ECO:0000256" key="2">
    <source>
        <dbReference type="ARBA" id="ARBA00022676"/>
    </source>
</evidence>
<keyword evidence="2" id="KW-0328">Glycosyltransferase</keyword>
<dbReference type="STRING" id="1797516.A3D26_00600"/>
<protein>
    <recommendedName>
        <fullName evidence="4">Glycosyltransferase 2-like domain-containing protein</fullName>
    </recommendedName>
</protein>
<evidence type="ECO:0000256" key="1">
    <source>
        <dbReference type="ARBA" id="ARBA00006739"/>
    </source>
</evidence>
<dbReference type="Gene3D" id="3.90.550.10">
    <property type="entry name" value="Spore Coat Polysaccharide Biosynthesis Protein SpsA, Chain A"/>
    <property type="match status" value="1"/>
</dbReference>
<dbReference type="InterPro" id="IPR029044">
    <property type="entry name" value="Nucleotide-diphossugar_trans"/>
</dbReference>
<comment type="caution">
    <text evidence="5">The sequence shown here is derived from an EMBL/GenBank/DDBJ whole genome shotgun (WGS) entry which is preliminary data.</text>
</comment>
<dbReference type="InterPro" id="IPR001173">
    <property type="entry name" value="Glyco_trans_2-like"/>
</dbReference>
<proteinExistence type="inferred from homology"/>
<feature type="domain" description="Glycosyltransferase 2-like" evidence="4">
    <location>
        <begin position="7"/>
        <end position="161"/>
    </location>
</feature>
<keyword evidence="3" id="KW-0808">Transferase</keyword>
<evidence type="ECO:0000313" key="5">
    <source>
        <dbReference type="EMBL" id="OGY12009.1"/>
    </source>
</evidence>
<dbReference type="Proteomes" id="UP000178319">
    <property type="component" value="Unassembled WGS sequence"/>
</dbReference>
<dbReference type="InterPro" id="IPR050834">
    <property type="entry name" value="Glycosyltransf_2"/>
</dbReference>